<accession>A0A4Y9SFW5</accession>
<dbReference type="AlphaFoldDB" id="A0A4Y9SFW5"/>
<keyword evidence="2" id="KW-1185">Reference proteome</keyword>
<name>A0A4Y9SFW5_9BURK</name>
<reference evidence="1 2" key="1">
    <citation type="submission" date="2019-03" db="EMBL/GenBank/DDBJ databases">
        <title>Draft Genome Sequence of Duganella callidus sp. nov., a Novel Duganella Species Isolated from Cultivated Soil.</title>
        <authorList>
            <person name="Raths R."/>
            <person name="Peta V."/>
            <person name="Bucking H."/>
        </authorList>
    </citation>
    <scope>NUCLEOTIDE SEQUENCE [LARGE SCALE GENOMIC DNA]</scope>
    <source>
        <strain evidence="1 2">DN04</strain>
    </source>
</reference>
<evidence type="ECO:0000313" key="2">
    <source>
        <dbReference type="Proteomes" id="UP000297729"/>
    </source>
</evidence>
<evidence type="ECO:0000313" key="1">
    <source>
        <dbReference type="EMBL" id="TFW22567.1"/>
    </source>
</evidence>
<dbReference type="Proteomes" id="UP000297729">
    <property type="component" value="Unassembled WGS sequence"/>
</dbReference>
<gene>
    <name evidence="1" type="ORF">E4L98_11990</name>
</gene>
<sequence length="105" mass="12048">MSRVKFDLESDGRFLTSVRDLGAGPEEHIISALEDMSNNLSWSQLICEYHWQEIPVVPTDSFPGANKYYSFILYFSPDEIYEIVALNYAPPDVVCVLARKTRLRT</sequence>
<protein>
    <recommendedName>
        <fullName evidence="3">Type II toxin-antitoxin system RelE/ParE family toxin</fullName>
    </recommendedName>
</protein>
<dbReference type="EMBL" id="SPVG01000121">
    <property type="protein sequence ID" value="TFW22567.1"/>
    <property type="molecule type" value="Genomic_DNA"/>
</dbReference>
<organism evidence="1 2">
    <name type="scientific">Duganella callida</name>
    <dbReference type="NCBI Taxonomy" id="2561932"/>
    <lineage>
        <taxon>Bacteria</taxon>
        <taxon>Pseudomonadati</taxon>
        <taxon>Pseudomonadota</taxon>
        <taxon>Betaproteobacteria</taxon>
        <taxon>Burkholderiales</taxon>
        <taxon>Oxalobacteraceae</taxon>
        <taxon>Telluria group</taxon>
        <taxon>Duganella</taxon>
    </lineage>
</organism>
<comment type="caution">
    <text evidence="1">The sequence shown here is derived from an EMBL/GenBank/DDBJ whole genome shotgun (WGS) entry which is preliminary data.</text>
</comment>
<dbReference type="OrthoDB" id="9913030at2"/>
<proteinExistence type="predicted"/>
<dbReference type="RefSeq" id="WP_135201789.1">
    <property type="nucleotide sequence ID" value="NZ_SPVG01000121.1"/>
</dbReference>
<evidence type="ECO:0008006" key="3">
    <source>
        <dbReference type="Google" id="ProtNLM"/>
    </source>
</evidence>